<dbReference type="FunFam" id="3.30.420.40:FF:000026">
    <property type="entry name" value="Heat shock protein 70"/>
    <property type="match status" value="1"/>
</dbReference>
<dbReference type="InterPro" id="IPR018181">
    <property type="entry name" value="Heat_shock_70_CS"/>
</dbReference>
<keyword evidence="3 4" id="KW-0067">ATP-binding</keyword>
<dbReference type="InterPro" id="IPR013126">
    <property type="entry name" value="Hsp_70_fam"/>
</dbReference>
<feature type="coiled-coil region" evidence="5">
    <location>
        <begin position="532"/>
        <end position="559"/>
    </location>
</feature>
<dbReference type="InterPro" id="IPR043129">
    <property type="entry name" value="ATPase_NBD"/>
</dbReference>
<dbReference type="GO" id="GO:0140662">
    <property type="term" value="F:ATP-dependent protein folding chaperone"/>
    <property type="evidence" value="ECO:0007669"/>
    <property type="project" value="InterPro"/>
</dbReference>
<dbReference type="FunFam" id="3.30.30.30:FF:000005">
    <property type="entry name" value="Heat shock protein ssb1"/>
    <property type="match status" value="1"/>
</dbReference>
<dbReference type="PRINTS" id="PR00301">
    <property type="entry name" value="HEATSHOCK70"/>
</dbReference>
<evidence type="ECO:0000256" key="5">
    <source>
        <dbReference type="SAM" id="Coils"/>
    </source>
</evidence>
<dbReference type="Gene3D" id="3.90.640.10">
    <property type="entry name" value="Actin, Chain A, domain 4"/>
    <property type="match status" value="1"/>
</dbReference>
<accession>A0AAW1M2T7</accession>
<dbReference type="PROSITE" id="PS00297">
    <property type="entry name" value="HSP70_1"/>
    <property type="match status" value="1"/>
</dbReference>
<dbReference type="AlphaFoldDB" id="A0AAW1M2T7"/>
<comment type="caution">
    <text evidence="6">The sequence shown here is derived from an EMBL/GenBank/DDBJ whole genome shotgun (WGS) entry which is preliminary data.</text>
</comment>
<dbReference type="SUPFAM" id="SSF100920">
    <property type="entry name" value="Heat shock protein 70kD (HSP70), peptide-binding domain"/>
    <property type="match status" value="1"/>
</dbReference>
<evidence type="ECO:0000313" key="7">
    <source>
        <dbReference type="Proteomes" id="UP001443914"/>
    </source>
</evidence>
<dbReference type="Gene3D" id="3.30.420.40">
    <property type="match status" value="2"/>
</dbReference>
<dbReference type="PANTHER" id="PTHR19375">
    <property type="entry name" value="HEAT SHOCK PROTEIN 70KDA"/>
    <property type="match status" value="1"/>
</dbReference>
<comment type="subcellular location">
    <subcellularLocation>
        <location evidence="1">Endoplasmic reticulum lumen</location>
    </subcellularLocation>
</comment>
<keyword evidence="7" id="KW-1185">Reference proteome</keyword>
<dbReference type="GO" id="GO:0005524">
    <property type="term" value="F:ATP binding"/>
    <property type="evidence" value="ECO:0007669"/>
    <property type="project" value="UniProtKB-KW"/>
</dbReference>
<evidence type="ECO:0000256" key="1">
    <source>
        <dbReference type="ARBA" id="ARBA00004319"/>
    </source>
</evidence>
<evidence type="ECO:0000256" key="4">
    <source>
        <dbReference type="RuleBase" id="RU003322"/>
    </source>
</evidence>
<dbReference type="Gene3D" id="2.60.34.10">
    <property type="entry name" value="Substrate Binding Domain Of DNAk, Chain A, domain 1"/>
    <property type="match status" value="1"/>
</dbReference>
<dbReference type="Pfam" id="PF00012">
    <property type="entry name" value="HSP70"/>
    <property type="match status" value="1"/>
</dbReference>
<evidence type="ECO:0000256" key="2">
    <source>
        <dbReference type="ARBA" id="ARBA00022741"/>
    </source>
</evidence>
<sequence>MSERKENWPVIGIDLGTSYSCVAIWRNDRVDIIANSQGNRTTPSRVSFTERERLIGEAADNQTSTNPTNTIFDIKRLIGRRFHDETVQEDMKLWPFTVIVGPDFGDDKKPLVEVTYRGKQKRFLAEEISAMILSKMKDIAEAYLDVPVVNAVVTVPAYFNDSQRQATKDAGTISGLNVLRILNEPTAAAIAYGVDKKTSHINSSQRNVLVFDLGGGTFDVSLVCNQRDVIEVKAIGGDAHIGGSDFDTRMVSYFVEDIKKKHKKDLSQNPRALGRLRAACERAKRALSATAETRIEVDGLYDGIDFSVSVFRSLFDRLNVQLFKKCIVLVEQCLNDGHMSKSDIDDVILVGGSTRIPKVQQLLQEFFDGKELCRSINPDEAVAYGAAVHAENLLGGMTNNKSMVLVDVTPLSLGVEVGYSGKMSVVIPRYSAFPTRGSRIYGVLHKPIDGEATGDSETSVLKIAVYEGQKQKTHDNNFLGVFELSGISPSPSNGPQNLINVCFEIDINGILSVSAQDKNNGNKSEITITNRNRHTKADMDRLVNEAEEYKAEDKRYDQMGKARNALDDYANDMWEKVNNCGGQEIGAKDDIRHIIEWLASNSDHVSDAAIYLEKLEELKSICKPYLHMLS</sequence>
<reference evidence="6" key="1">
    <citation type="submission" date="2024-03" db="EMBL/GenBank/DDBJ databases">
        <title>WGS assembly of Saponaria officinalis var. Norfolk2.</title>
        <authorList>
            <person name="Jenkins J."/>
            <person name="Shu S."/>
            <person name="Grimwood J."/>
            <person name="Barry K."/>
            <person name="Goodstein D."/>
            <person name="Schmutz J."/>
            <person name="Leebens-Mack J."/>
            <person name="Osbourn A."/>
        </authorList>
    </citation>
    <scope>NUCLEOTIDE SEQUENCE [LARGE SCALE GENOMIC DNA]</scope>
    <source>
        <strain evidence="6">JIC</strain>
    </source>
</reference>
<organism evidence="6 7">
    <name type="scientific">Saponaria officinalis</name>
    <name type="common">Common soapwort</name>
    <name type="synonym">Lychnis saponaria</name>
    <dbReference type="NCBI Taxonomy" id="3572"/>
    <lineage>
        <taxon>Eukaryota</taxon>
        <taxon>Viridiplantae</taxon>
        <taxon>Streptophyta</taxon>
        <taxon>Embryophyta</taxon>
        <taxon>Tracheophyta</taxon>
        <taxon>Spermatophyta</taxon>
        <taxon>Magnoliopsida</taxon>
        <taxon>eudicotyledons</taxon>
        <taxon>Gunneridae</taxon>
        <taxon>Pentapetalae</taxon>
        <taxon>Caryophyllales</taxon>
        <taxon>Caryophyllaceae</taxon>
        <taxon>Caryophylleae</taxon>
        <taxon>Saponaria</taxon>
    </lineage>
</organism>
<dbReference type="Proteomes" id="UP001443914">
    <property type="component" value="Unassembled WGS sequence"/>
</dbReference>
<proteinExistence type="inferred from homology"/>
<dbReference type="InterPro" id="IPR029048">
    <property type="entry name" value="HSP70_C_sf"/>
</dbReference>
<dbReference type="GO" id="GO:0005788">
    <property type="term" value="C:endoplasmic reticulum lumen"/>
    <property type="evidence" value="ECO:0007669"/>
    <property type="project" value="UniProtKB-SubCell"/>
</dbReference>
<keyword evidence="5" id="KW-0175">Coiled coil</keyword>
<dbReference type="PROSITE" id="PS00329">
    <property type="entry name" value="HSP70_2"/>
    <property type="match status" value="1"/>
</dbReference>
<dbReference type="InterPro" id="IPR029047">
    <property type="entry name" value="HSP70_peptide-bd_sf"/>
</dbReference>
<evidence type="ECO:0000313" key="6">
    <source>
        <dbReference type="EMBL" id="KAK9740676.1"/>
    </source>
</evidence>
<dbReference type="EMBL" id="JBDFQZ010000003">
    <property type="protein sequence ID" value="KAK9740676.1"/>
    <property type="molecule type" value="Genomic_DNA"/>
</dbReference>
<dbReference type="Gene3D" id="3.30.30.30">
    <property type="match status" value="1"/>
</dbReference>
<dbReference type="FunFam" id="3.90.640.10:FF:000002">
    <property type="entry name" value="Heat shock 70 kDa"/>
    <property type="match status" value="1"/>
</dbReference>
<comment type="similarity">
    <text evidence="4">Belongs to the heat shock protein 70 family.</text>
</comment>
<protein>
    <submittedName>
        <fullName evidence="6">Uncharacterized protein</fullName>
    </submittedName>
</protein>
<dbReference type="Gene3D" id="1.20.1270.10">
    <property type="match status" value="1"/>
</dbReference>
<dbReference type="SUPFAM" id="SSF53067">
    <property type="entry name" value="Actin-like ATPase domain"/>
    <property type="match status" value="2"/>
</dbReference>
<evidence type="ECO:0000256" key="3">
    <source>
        <dbReference type="ARBA" id="ARBA00022840"/>
    </source>
</evidence>
<dbReference type="PROSITE" id="PS01036">
    <property type="entry name" value="HSP70_3"/>
    <property type="match status" value="1"/>
</dbReference>
<name>A0AAW1M2T7_SAPOF</name>
<gene>
    <name evidence="6" type="ORF">RND81_03G053200</name>
</gene>
<keyword evidence="2 4" id="KW-0547">Nucleotide-binding</keyword>